<dbReference type="GO" id="GO:0008270">
    <property type="term" value="F:zinc ion binding"/>
    <property type="evidence" value="ECO:0007669"/>
    <property type="project" value="UniProtKB-KW"/>
</dbReference>
<dbReference type="SUPFAM" id="SSF57903">
    <property type="entry name" value="FYVE/PHD zinc finger"/>
    <property type="match status" value="1"/>
</dbReference>
<name>A0A8W4FJQ7_PIG</name>
<evidence type="ECO:0000256" key="10">
    <source>
        <dbReference type="ARBA" id="ARBA00023242"/>
    </source>
</evidence>
<dbReference type="Pfam" id="PF17980">
    <property type="entry name" value="ADD_DNMT3"/>
    <property type="match status" value="1"/>
</dbReference>
<dbReference type="Gene3D" id="2.30.30.140">
    <property type="match status" value="1"/>
</dbReference>
<evidence type="ECO:0000256" key="6">
    <source>
        <dbReference type="ARBA" id="ARBA00022691"/>
    </source>
</evidence>
<dbReference type="PROSITE" id="PS00094">
    <property type="entry name" value="C5_MTASE_1"/>
    <property type="match status" value="1"/>
</dbReference>
<evidence type="ECO:0000256" key="3">
    <source>
        <dbReference type="ARBA" id="ARBA00022491"/>
    </source>
</evidence>
<dbReference type="Proteomes" id="UP000008227">
    <property type="component" value="Chromosome 17"/>
</dbReference>
<dbReference type="SUPFAM" id="SSF53335">
    <property type="entry name" value="S-adenosyl-L-methionine-dependent methyltransferases"/>
    <property type="match status" value="1"/>
</dbReference>
<dbReference type="Gene3D" id="3.40.50.150">
    <property type="entry name" value="Vaccinia Virus protein VP39"/>
    <property type="match status" value="1"/>
</dbReference>
<proteinExistence type="predicted"/>
<dbReference type="FunFam" id="2.30.30.140:FF:000006">
    <property type="entry name" value="DNA (Cytosine-5)-methyltransferase 3B isoform 3"/>
    <property type="match status" value="1"/>
</dbReference>
<dbReference type="SUPFAM" id="SSF63748">
    <property type="entry name" value="Tudor/PWWP/MBT"/>
    <property type="match status" value="1"/>
</dbReference>
<dbReference type="CDD" id="cd11728">
    <property type="entry name" value="ADDz_Dnmt3b"/>
    <property type="match status" value="1"/>
</dbReference>
<evidence type="ECO:0000256" key="1">
    <source>
        <dbReference type="ARBA" id="ARBA00004123"/>
    </source>
</evidence>
<feature type="domain" description="PHD-type" evidence="13">
    <location>
        <begin position="415"/>
        <end position="547"/>
    </location>
</feature>
<organism evidence="14 15">
    <name type="scientific">Sus scrofa</name>
    <name type="common">Pig</name>
    <dbReference type="NCBI Taxonomy" id="9823"/>
    <lineage>
        <taxon>Eukaryota</taxon>
        <taxon>Metazoa</taxon>
        <taxon>Chordata</taxon>
        <taxon>Craniata</taxon>
        <taxon>Vertebrata</taxon>
        <taxon>Euteleostomi</taxon>
        <taxon>Mammalia</taxon>
        <taxon>Eutheria</taxon>
        <taxon>Laurasiatheria</taxon>
        <taxon>Artiodactyla</taxon>
        <taxon>Suina</taxon>
        <taxon>Suidae</taxon>
        <taxon>Sus</taxon>
    </lineage>
</organism>
<dbReference type="PROSITE" id="PS50812">
    <property type="entry name" value="PWWP"/>
    <property type="match status" value="1"/>
</dbReference>
<dbReference type="GO" id="GO:0005634">
    <property type="term" value="C:nucleus"/>
    <property type="evidence" value="ECO:0007669"/>
    <property type="project" value="UniProtKB-SubCell"/>
</dbReference>
<dbReference type="EC" id="2.1.1.37" evidence="2"/>
<dbReference type="InterPro" id="IPR025766">
    <property type="entry name" value="ADD"/>
</dbReference>
<keyword evidence="3" id="KW-0678">Repressor</keyword>
<dbReference type="PANTHER" id="PTHR23068:SF9">
    <property type="entry name" value="DNA (CYTOSINE-5)-METHYLTRANSFERASE 3B"/>
    <property type="match status" value="1"/>
</dbReference>
<feature type="domain" description="PWWP" evidence="12">
    <location>
        <begin position="237"/>
        <end position="295"/>
    </location>
</feature>
<feature type="region of interest" description="Disordered" evidence="11">
    <location>
        <begin position="1"/>
        <end position="230"/>
    </location>
</feature>
<sequence>MKGDTRQLNGEEDASRREDSIITNGGCSDQSSDSKDAPSPPILEAISTPEIRGGRGGRGGRGRRSSSRLSKREVSSLLSYTQDLTGDGDGEGEDGDGSDTPVMPKLFRETRTRSESPAVRTRNNNSTSSRERHRPSPRATRGRQGRHHVDESPVEFSATRSLRRRTASSAGTPWPSPASPYLTIDLTEDDVVPQSSSTPYGRLAQDSQQESMESPQVDTEDRDADSSEYQDGKEFGIGDLVWGKIKGFSWWPAMVVSWKATSKRQAMAGMRWVQWFGDGKFSEIPADKLVALGLFSHHFNLATFNKLVSYRKAMYHALEKARIRAGKTFPSNPGDSMEDQLKPMLEWAHGGFKPTGVEGLKPNNKQPESKTRRRTADDSATSDYCPPPKRLKTNCYNNGKDRGDEDQSREQMASDVTNNKSSLEDSCLSCGRKNPVSFHPLFEGGLCQTCRDRFLELFYMYDDDGYQSYCTVCCEGRELLLCSNTSCCRCFCVECLEVLVGAGTAADAKLQEPWSCYMCLPQRCHGVLRRRKDWSVRLQAFFTSDPGLEYEAPKLYPAIPANRRRPIRVLSLFDGIATGEFGVHLFQVSVVIKSTASFLISSNLSTIEEWGPFDLVIGGSPCNDLSNVNPARKGLYEGTGRLFFEFYHLLNYTRPKEGDDRPFFWMFENVVAMKVGDKRDISRFLECNPVMIDAIKVSAAHRARYFWGNLPGMNRIFGFPVHYTDVSNMGRVARQKLLGRSWSVPVIRHLFAPLKDYFACE</sequence>
<evidence type="ECO:0000256" key="7">
    <source>
        <dbReference type="ARBA" id="ARBA00022723"/>
    </source>
</evidence>
<accession>A0A8W4FJQ7</accession>
<dbReference type="GeneTree" id="ENSGT00940000156928"/>
<evidence type="ECO:0000256" key="11">
    <source>
        <dbReference type="SAM" id="MobiDB-lite"/>
    </source>
</evidence>
<evidence type="ECO:0000256" key="2">
    <source>
        <dbReference type="ARBA" id="ARBA00011975"/>
    </source>
</evidence>
<dbReference type="InterPro" id="IPR040552">
    <property type="entry name" value="DNMT3_ADD_GATA1-like"/>
</dbReference>
<feature type="compositionally biased region" description="Basic residues" evidence="11">
    <location>
        <begin position="131"/>
        <end position="146"/>
    </location>
</feature>
<dbReference type="PROSITE" id="PS51533">
    <property type="entry name" value="ADD"/>
    <property type="match status" value="1"/>
</dbReference>
<evidence type="ECO:0000313" key="15">
    <source>
        <dbReference type="Proteomes" id="UP000008227"/>
    </source>
</evidence>
<protein>
    <recommendedName>
        <fullName evidence="2">DNA (cytosine-5-)-methyltransferase</fullName>
        <ecNumber evidence="2">2.1.1.37</ecNumber>
    </recommendedName>
</protein>
<dbReference type="Pfam" id="PF00855">
    <property type="entry name" value="PWWP"/>
    <property type="match status" value="1"/>
</dbReference>
<keyword evidence="7" id="KW-0479">Metal-binding</keyword>
<keyword evidence="10" id="KW-0539">Nucleus</keyword>
<evidence type="ECO:0000259" key="13">
    <source>
        <dbReference type="PROSITE" id="PS51533"/>
    </source>
</evidence>
<feature type="compositionally biased region" description="Acidic residues" evidence="11">
    <location>
        <begin position="218"/>
        <end position="228"/>
    </location>
</feature>
<keyword evidence="4" id="KW-0489">Methyltransferase</keyword>
<dbReference type="Gene3D" id="1.10.720.50">
    <property type="entry name" value="PWWP, helical domain"/>
    <property type="match status" value="1"/>
</dbReference>
<feature type="compositionally biased region" description="Acidic residues" evidence="11">
    <location>
        <begin position="86"/>
        <end position="97"/>
    </location>
</feature>
<dbReference type="PANTHER" id="PTHR23068">
    <property type="entry name" value="DNA CYTOSINE-5- -METHYLTRANSFERASE 3-RELATED"/>
    <property type="match status" value="1"/>
</dbReference>
<evidence type="ECO:0000259" key="12">
    <source>
        <dbReference type="PROSITE" id="PS50812"/>
    </source>
</evidence>
<gene>
    <name evidence="14" type="primary">DNMT3B</name>
</gene>
<feature type="compositionally biased region" description="Basic and acidic residues" evidence="11">
    <location>
        <begin position="399"/>
        <end position="409"/>
    </location>
</feature>
<dbReference type="InterPro" id="IPR030488">
    <property type="entry name" value="DNMT3B_ADD"/>
</dbReference>
<dbReference type="InterPro" id="IPR050390">
    <property type="entry name" value="C5-Methyltransferase"/>
</dbReference>
<evidence type="ECO:0000256" key="8">
    <source>
        <dbReference type="ARBA" id="ARBA00022771"/>
    </source>
</evidence>
<dbReference type="GO" id="GO:0003886">
    <property type="term" value="F:DNA (cytosine-5-)-methyltransferase activity"/>
    <property type="evidence" value="ECO:0007669"/>
    <property type="project" value="UniProtKB-EC"/>
</dbReference>
<feature type="compositionally biased region" description="Polar residues" evidence="11">
    <location>
        <begin position="21"/>
        <end position="31"/>
    </location>
</feature>
<dbReference type="CDD" id="cd20155">
    <property type="entry name" value="PWWP_DNMT3B"/>
    <property type="match status" value="1"/>
</dbReference>
<dbReference type="InterPro" id="IPR049554">
    <property type="entry name" value="DNMT3_ADD_PHD"/>
</dbReference>
<dbReference type="SMART" id="SM00293">
    <property type="entry name" value="PWWP"/>
    <property type="match status" value="1"/>
</dbReference>
<evidence type="ECO:0000256" key="5">
    <source>
        <dbReference type="ARBA" id="ARBA00022679"/>
    </source>
</evidence>
<keyword evidence="8" id="KW-0863">Zinc-finger</keyword>
<dbReference type="Pfam" id="PF00145">
    <property type="entry name" value="DNA_methylase"/>
    <property type="match status" value="1"/>
</dbReference>
<evidence type="ECO:0000256" key="4">
    <source>
        <dbReference type="ARBA" id="ARBA00022603"/>
    </source>
</evidence>
<dbReference type="GO" id="GO:0032259">
    <property type="term" value="P:methylation"/>
    <property type="evidence" value="ECO:0007669"/>
    <property type="project" value="UniProtKB-KW"/>
</dbReference>
<dbReference type="AlphaFoldDB" id="A0A8W4FJQ7"/>
<reference evidence="14" key="3">
    <citation type="submission" date="2025-09" db="UniProtKB">
        <authorList>
            <consortium name="Ensembl"/>
        </authorList>
    </citation>
    <scope>IDENTIFICATION</scope>
</reference>
<reference evidence="14" key="1">
    <citation type="journal article" date="2020" name="Gigascience">
        <title>An improved pig reference genome sequence to enable pig genetics and genomics research.</title>
        <authorList>
            <person name="Warr A."/>
            <person name="Affara N."/>
            <person name="Aken B."/>
            <person name="Beiki H."/>
            <person name="Bickhart D.M."/>
            <person name="Billis K."/>
            <person name="Chow W."/>
            <person name="Eory L."/>
            <person name="Finlayson H.A."/>
            <person name="Flicek P."/>
            <person name="Giron C.G."/>
            <person name="Griffin D.K."/>
            <person name="Hall R."/>
            <person name="Hannum G."/>
            <person name="Hourlier T."/>
            <person name="Howe K."/>
            <person name="Hume D.A."/>
            <person name="Izuogu O."/>
            <person name="Kim K."/>
            <person name="Koren S."/>
            <person name="Liu H."/>
            <person name="Manchanda N."/>
            <person name="Martin F.J."/>
            <person name="Nonneman D.J."/>
            <person name="O'Connor R.E."/>
            <person name="Phillippy A.M."/>
            <person name="Rohrer G.A."/>
            <person name="Rosen B.D."/>
            <person name="Rund L.A."/>
            <person name="Sargent C.A."/>
            <person name="Schook L.B."/>
            <person name="Schroeder S.G."/>
            <person name="Schwartz A.S."/>
            <person name="Skinner B.M."/>
            <person name="Talbot R."/>
            <person name="Tseng E."/>
            <person name="Tuggle C.K."/>
            <person name="Watson M."/>
            <person name="Smith T.P.L."/>
            <person name="Archibald A.L."/>
        </authorList>
    </citation>
    <scope>NUCLEOTIDE SEQUENCE [LARGE SCALE GENOMIC DNA]</scope>
    <source>
        <strain evidence="14">Duroc</strain>
    </source>
</reference>
<dbReference type="InterPro" id="IPR018117">
    <property type="entry name" value="C5_DNA_meth_AS"/>
</dbReference>
<evidence type="ECO:0000256" key="9">
    <source>
        <dbReference type="ARBA" id="ARBA00022833"/>
    </source>
</evidence>
<evidence type="ECO:0000313" key="14">
    <source>
        <dbReference type="Ensembl" id="ENSSSCP00000079456.1"/>
    </source>
</evidence>
<dbReference type="InterPro" id="IPR001525">
    <property type="entry name" value="C5_MeTfrase"/>
</dbReference>
<dbReference type="Ensembl" id="ENSSSCT00000098393.1">
    <property type="protein sequence ID" value="ENSSSCP00000079456.1"/>
    <property type="gene ID" value="ENSSSCG00000007252.5"/>
</dbReference>
<reference evidence="14" key="2">
    <citation type="submission" date="2025-08" db="UniProtKB">
        <authorList>
            <consortium name="Ensembl"/>
        </authorList>
    </citation>
    <scope>IDENTIFICATION</scope>
</reference>
<keyword evidence="9" id="KW-0862">Zinc</keyword>
<feature type="compositionally biased region" description="Polar residues" evidence="11">
    <location>
        <begin position="193"/>
        <end position="217"/>
    </location>
</feature>
<feature type="region of interest" description="Disordered" evidence="11">
    <location>
        <begin position="352"/>
        <end position="415"/>
    </location>
</feature>
<keyword evidence="6" id="KW-0949">S-adenosyl-L-methionine</keyword>
<keyword evidence="15" id="KW-1185">Reference proteome</keyword>
<dbReference type="InterPro" id="IPR000313">
    <property type="entry name" value="PWWP_dom"/>
</dbReference>
<dbReference type="InterPro" id="IPR029063">
    <property type="entry name" value="SAM-dependent_MTases_sf"/>
</dbReference>
<comment type="subcellular location">
    <subcellularLocation>
        <location evidence="1">Nucleus</location>
    </subcellularLocation>
</comment>
<dbReference type="Pfam" id="PF21255">
    <property type="entry name" value="DNMT3_ADD_GATA1-like"/>
    <property type="match status" value="1"/>
</dbReference>
<keyword evidence="5" id="KW-0808">Transferase</keyword>
<dbReference type="FunFam" id="1.10.720.50:FF:000001">
    <property type="entry name" value="DNA (Cytosine-5)-methyltransferase 3B isoform X2"/>
    <property type="match status" value="1"/>
</dbReference>
<dbReference type="InterPro" id="IPR011011">
    <property type="entry name" value="Znf_FYVE_PHD"/>
</dbReference>
<feature type="compositionally biased region" description="Basic and acidic residues" evidence="11">
    <location>
        <begin position="367"/>
        <end position="377"/>
    </location>
</feature>
<dbReference type="GO" id="GO:0010468">
    <property type="term" value="P:regulation of gene expression"/>
    <property type="evidence" value="ECO:0007669"/>
    <property type="project" value="InterPro"/>
</dbReference>